<dbReference type="KEGG" id="sace:GIY23_16115"/>
<keyword evidence="1 3" id="KW-0560">Oxidoreductase</keyword>
<dbReference type="Proteomes" id="UP000371041">
    <property type="component" value="Chromosome"/>
</dbReference>
<dbReference type="GO" id="GO:0016627">
    <property type="term" value="F:oxidoreductase activity, acting on the CH-CH group of donors"/>
    <property type="evidence" value="ECO:0007669"/>
    <property type="project" value="TreeGrafter"/>
</dbReference>
<accession>A0A5Q3Q8F3</accession>
<dbReference type="InterPro" id="IPR011576">
    <property type="entry name" value="Pyridox_Oxase_N"/>
</dbReference>
<dbReference type="RefSeq" id="WP_154077417.1">
    <property type="nucleotide sequence ID" value="NZ_CP045929.1"/>
</dbReference>
<sequence length="128" mass="13852">MAFTPAEAEYLRSQTLGRLCTLSPSGAPQARPVLVHLGPDGTTIDVYGFGLADSQKWRNVQGDERVTFVVDDLVSRKPWTTRGVEIRGTAAALSGGGDNGDDVIRIRPRRILTWGVDETKGTQARDVA</sequence>
<evidence type="ECO:0000256" key="1">
    <source>
        <dbReference type="ARBA" id="ARBA00023002"/>
    </source>
</evidence>
<evidence type="ECO:0000259" key="2">
    <source>
        <dbReference type="Pfam" id="PF01243"/>
    </source>
</evidence>
<dbReference type="InterPro" id="IPR012349">
    <property type="entry name" value="Split_barrel_FMN-bd"/>
</dbReference>
<organism evidence="3 4">
    <name type="scientific">Allosaccharopolyspora coralli</name>
    <dbReference type="NCBI Taxonomy" id="2665642"/>
    <lineage>
        <taxon>Bacteria</taxon>
        <taxon>Bacillati</taxon>
        <taxon>Actinomycetota</taxon>
        <taxon>Actinomycetes</taxon>
        <taxon>Pseudonocardiales</taxon>
        <taxon>Pseudonocardiaceae</taxon>
        <taxon>Allosaccharopolyspora</taxon>
    </lineage>
</organism>
<dbReference type="GO" id="GO:0005829">
    <property type="term" value="C:cytosol"/>
    <property type="evidence" value="ECO:0007669"/>
    <property type="project" value="TreeGrafter"/>
</dbReference>
<reference evidence="4" key="1">
    <citation type="submission" date="2019-11" db="EMBL/GenBank/DDBJ databases">
        <title>The complete genome sequence of Saccharopolyspora sp. E2A.</title>
        <authorList>
            <person name="Zhang G."/>
        </authorList>
    </citation>
    <scope>NUCLEOTIDE SEQUENCE [LARGE SCALE GENOMIC DNA]</scope>
    <source>
        <strain evidence="4">E2A</strain>
    </source>
</reference>
<dbReference type="PANTHER" id="PTHR35176:SF6">
    <property type="entry name" value="HEME OXYGENASE HI_0854-RELATED"/>
    <property type="match status" value="1"/>
</dbReference>
<dbReference type="AlphaFoldDB" id="A0A5Q3Q8F3"/>
<dbReference type="Gene3D" id="2.30.110.10">
    <property type="entry name" value="Electron Transport, Fmn-binding Protein, Chain A"/>
    <property type="match status" value="1"/>
</dbReference>
<dbReference type="InterPro" id="IPR052019">
    <property type="entry name" value="F420H2_bilvrd_red/Heme_oxyg"/>
</dbReference>
<dbReference type="EMBL" id="CP045929">
    <property type="protein sequence ID" value="QGK70838.1"/>
    <property type="molecule type" value="Genomic_DNA"/>
</dbReference>
<protein>
    <submittedName>
        <fullName evidence="3">PPOX class F420-dependent oxidoreductase</fullName>
        <ecNumber evidence="3">1.-.-.-</ecNumber>
    </submittedName>
</protein>
<dbReference type="EC" id="1.-.-.-" evidence="3"/>
<dbReference type="PANTHER" id="PTHR35176">
    <property type="entry name" value="HEME OXYGENASE HI_0854-RELATED"/>
    <property type="match status" value="1"/>
</dbReference>
<name>A0A5Q3Q8F3_9PSEU</name>
<dbReference type="GO" id="GO:0070967">
    <property type="term" value="F:coenzyme F420 binding"/>
    <property type="evidence" value="ECO:0007669"/>
    <property type="project" value="TreeGrafter"/>
</dbReference>
<dbReference type="InterPro" id="IPR024031">
    <property type="entry name" value="MSMEG_5819/OxyR"/>
</dbReference>
<gene>
    <name evidence="3" type="ORF">GIY23_16115</name>
</gene>
<dbReference type="NCBIfam" id="TIGR04023">
    <property type="entry name" value="PPOX_MSMEG_5819"/>
    <property type="match status" value="1"/>
</dbReference>
<dbReference type="Pfam" id="PF01243">
    <property type="entry name" value="PNPOx_N"/>
    <property type="match status" value="1"/>
</dbReference>
<feature type="domain" description="Pyridoxamine 5'-phosphate oxidase N-terminal" evidence="2">
    <location>
        <begin position="4"/>
        <end position="115"/>
    </location>
</feature>
<evidence type="ECO:0000313" key="4">
    <source>
        <dbReference type="Proteomes" id="UP000371041"/>
    </source>
</evidence>
<proteinExistence type="predicted"/>
<dbReference type="SUPFAM" id="SSF50475">
    <property type="entry name" value="FMN-binding split barrel"/>
    <property type="match status" value="1"/>
</dbReference>
<evidence type="ECO:0000313" key="3">
    <source>
        <dbReference type="EMBL" id="QGK70838.1"/>
    </source>
</evidence>
<keyword evidence="4" id="KW-1185">Reference proteome</keyword>